<dbReference type="EMBL" id="DXEX01000210">
    <property type="protein sequence ID" value="HIX60020.1"/>
    <property type="molecule type" value="Genomic_DNA"/>
</dbReference>
<reference evidence="9" key="2">
    <citation type="submission" date="2021-04" db="EMBL/GenBank/DDBJ databases">
        <authorList>
            <person name="Gilroy R."/>
        </authorList>
    </citation>
    <scope>NUCLEOTIDE SEQUENCE</scope>
    <source>
        <strain evidence="9">ChiSjej1B19-8411</strain>
    </source>
</reference>
<dbReference type="Pfam" id="PF03547">
    <property type="entry name" value="Mem_trans"/>
    <property type="match status" value="1"/>
</dbReference>
<feature type="transmembrane region" description="Helical" evidence="8">
    <location>
        <begin position="107"/>
        <end position="124"/>
    </location>
</feature>
<evidence type="ECO:0000256" key="6">
    <source>
        <dbReference type="ARBA" id="ARBA00022989"/>
    </source>
</evidence>
<evidence type="ECO:0000256" key="3">
    <source>
        <dbReference type="ARBA" id="ARBA00022448"/>
    </source>
</evidence>
<sequence length="316" mass="34064">MNDIISSFSLASEVVVPLVIYMCIGWLVRRLKILSREQMTAFNLLIFKLMIPLSLFFNVYQVELGDAVSPKLFLYAFLGVILFSAVTWMIMGRVARDPADRATLTQGSFRSNFVLFGGIIAAQLCQEQGIAMVGAMTAIIVPTINILSVIVFEQARGGKVTIARIIKEALKNPLVIAGFLGLLVSALHLRLPSLFMDPLRNLGNAATPVALVLLGGILSAESIRSHIRELSIAVVLRLILIPLTAVSIGVFLGFRGDYLVALVAVFASPTAVASAPMAQVMGGNGPLASEIVAATSVCSVVTIFLFIYLLSWFHLI</sequence>
<reference evidence="9" key="1">
    <citation type="journal article" date="2021" name="PeerJ">
        <title>Extensive microbial diversity within the chicken gut microbiome revealed by metagenomics and culture.</title>
        <authorList>
            <person name="Gilroy R."/>
            <person name="Ravi A."/>
            <person name="Getino M."/>
            <person name="Pursley I."/>
            <person name="Horton D.L."/>
            <person name="Alikhan N.F."/>
            <person name="Baker D."/>
            <person name="Gharbi K."/>
            <person name="Hall N."/>
            <person name="Watson M."/>
            <person name="Adriaenssens E.M."/>
            <person name="Foster-Nyarko E."/>
            <person name="Jarju S."/>
            <person name="Secka A."/>
            <person name="Antonio M."/>
            <person name="Oren A."/>
            <person name="Chaudhuri R.R."/>
            <person name="La Ragione R."/>
            <person name="Hildebrand F."/>
            <person name="Pallen M.J."/>
        </authorList>
    </citation>
    <scope>NUCLEOTIDE SEQUENCE</scope>
    <source>
        <strain evidence="9">ChiSjej1B19-8411</strain>
    </source>
</reference>
<feature type="transmembrane region" description="Helical" evidence="8">
    <location>
        <begin position="72"/>
        <end position="95"/>
    </location>
</feature>
<proteinExistence type="inferred from homology"/>
<dbReference type="GO" id="GO:0055085">
    <property type="term" value="P:transmembrane transport"/>
    <property type="evidence" value="ECO:0007669"/>
    <property type="project" value="InterPro"/>
</dbReference>
<keyword evidence="6 8" id="KW-1133">Transmembrane helix</keyword>
<evidence type="ECO:0000256" key="1">
    <source>
        <dbReference type="ARBA" id="ARBA00004651"/>
    </source>
</evidence>
<keyword evidence="4" id="KW-1003">Cell membrane</keyword>
<organism evidence="9 10">
    <name type="scientific">Candidatus Blautia gallistercoris</name>
    <dbReference type="NCBI Taxonomy" id="2838490"/>
    <lineage>
        <taxon>Bacteria</taxon>
        <taxon>Bacillati</taxon>
        <taxon>Bacillota</taxon>
        <taxon>Clostridia</taxon>
        <taxon>Lachnospirales</taxon>
        <taxon>Lachnospiraceae</taxon>
        <taxon>Blautia</taxon>
    </lineage>
</organism>
<evidence type="ECO:0000256" key="4">
    <source>
        <dbReference type="ARBA" id="ARBA00022475"/>
    </source>
</evidence>
<protein>
    <submittedName>
        <fullName evidence="9">AEC family transporter</fullName>
    </submittedName>
</protein>
<dbReference type="GO" id="GO:0005886">
    <property type="term" value="C:plasma membrane"/>
    <property type="evidence" value="ECO:0007669"/>
    <property type="project" value="UniProtKB-SubCell"/>
</dbReference>
<evidence type="ECO:0000313" key="9">
    <source>
        <dbReference type="EMBL" id="HIX60020.1"/>
    </source>
</evidence>
<name>A0A9D1WIW2_9FIRM</name>
<dbReference type="InterPro" id="IPR038770">
    <property type="entry name" value="Na+/solute_symporter_sf"/>
</dbReference>
<feature type="transmembrane region" description="Helical" evidence="8">
    <location>
        <begin position="291"/>
        <end position="313"/>
    </location>
</feature>
<evidence type="ECO:0000256" key="8">
    <source>
        <dbReference type="SAM" id="Phobius"/>
    </source>
</evidence>
<feature type="transmembrane region" description="Helical" evidence="8">
    <location>
        <begin position="6"/>
        <end position="28"/>
    </location>
</feature>
<dbReference type="InterPro" id="IPR004776">
    <property type="entry name" value="Mem_transp_PIN-like"/>
</dbReference>
<keyword evidence="3" id="KW-0813">Transport</keyword>
<dbReference type="AlphaFoldDB" id="A0A9D1WIW2"/>
<gene>
    <name evidence="9" type="ORF">IAA45_09950</name>
</gene>
<dbReference type="Gene3D" id="1.20.1530.20">
    <property type="match status" value="1"/>
</dbReference>
<evidence type="ECO:0000256" key="2">
    <source>
        <dbReference type="ARBA" id="ARBA00010145"/>
    </source>
</evidence>
<accession>A0A9D1WIW2</accession>
<evidence type="ECO:0000256" key="7">
    <source>
        <dbReference type="ARBA" id="ARBA00023136"/>
    </source>
</evidence>
<dbReference type="PANTHER" id="PTHR36838:SF4">
    <property type="entry name" value="AUXIN EFFLUX CARRIER FAMILY PROTEIN"/>
    <property type="match status" value="1"/>
</dbReference>
<comment type="subcellular location">
    <subcellularLocation>
        <location evidence="1">Cell membrane</location>
        <topology evidence="1">Multi-pass membrane protein</topology>
    </subcellularLocation>
</comment>
<comment type="similarity">
    <text evidence="2">Belongs to the auxin efflux carrier (TC 2.A.69) family.</text>
</comment>
<keyword evidence="7 8" id="KW-0472">Membrane</keyword>
<comment type="caution">
    <text evidence="9">The sequence shown here is derived from an EMBL/GenBank/DDBJ whole genome shotgun (WGS) entry which is preliminary data.</text>
</comment>
<dbReference type="Proteomes" id="UP000886817">
    <property type="component" value="Unassembled WGS sequence"/>
</dbReference>
<keyword evidence="5 8" id="KW-0812">Transmembrane</keyword>
<evidence type="ECO:0000256" key="5">
    <source>
        <dbReference type="ARBA" id="ARBA00022692"/>
    </source>
</evidence>
<feature type="transmembrane region" description="Helical" evidence="8">
    <location>
        <begin position="232"/>
        <end position="252"/>
    </location>
</feature>
<feature type="transmembrane region" description="Helical" evidence="8">
    <location>
        <begin position="258"/>
        <end position="279"/>
    </location>
</feature>
<feature type="transmembrane region" description="Helical" evidence="8">
    <location>
        <begin position="130"/>
        <end position="152"/>
    </location>
</feature>
<feature type="transmembrane region" description="Helical" evidence="8">
    <location>
        <begin position="173"/>
        <end position="190"/>
    </location>
</feature>
<dbReference type="PANTHER" id="PTHR36838">
    <property type="entry name" value="AUXIN EFFLUX CARRIER FAMILY PROTEIN"/>
    <property type="match status" value="1"/>
</dbReference>
<evidence type="ECO:0000313" key="10">
    <source>
        <dbReference type="Proteomes" id="UP000886817"/>
    </source>
</evidence>
<feature type="transmembrane region" description="Helical" evidence="8">
    <location>
        <begin position="40"/>
        <end position="60"/>
    </location>
</feature>